<gene>
    <name evidence="2" type="ORF">ElyMa_003595700</name>
</gene>
<feature type="transmembrane region" description="Helical" evidence="1">
    <location>
        <begin position="119"/>
        <end position="138"/>
    </location>
</feature>
<dbReference type="AlphaFoldDB" id="A0AAV4EQ16"/>
<organism evidence="2 3">
    <name type="scientific">Elysia marginata</name>
    <dbReference type="NCBI Taxonomy" id="1093978"/>
    <lineage>
        <taxon>Eukaryota</taxon>
        <taxon>Metazoa</taxon>
        <taxon>Spiralia</taxon>
        <taxon>Lophotrochozoa</taxon>
        <taxon>Mollusca</taxon>
        <taxon>Gastropoda</taxon>
        <taxon>Heterobranchia</taxon>
        <taxon>Euthyneura</taxon>
        <taxon>Panpulmonata</taxon>
        <taxon>Sacoglossa</taxon>
        <taxon>Placobranchoidea</taxon>
        <taxon>Plakobranchidae</taxon>
        <taxon>Elysia</taxon>
    </lineage>
</organism>
<name>A0AAV4EQ16_9GAST</name>
<dbReference type="GO" id="GO:0016020">
    <property type="term" value="C:membrane"/>
    <property type="evidence" value="ECO:0007669"/>
    <property type="project" value="TreeGrafter"/>
</dbReference>
<dbReference type="EMBL" id="BMAT01007386">
    <property type="protein sequence ID" value="GFR63117.1"/>
    <property type="molecule type" value="Genomic_DNA"/>
</dbReference>
<dbReference type="InterPro" id="IPR049352">
    <property type="entry name" value="Rost"/>
</dbReference>
<keyword evidence="1" id="KW-1133">Transmembrane helix</keyword>
<reference evidence="2 3" key="1">
    <citation type="journal article" date="2021" name="Elife">
        <title>Chloroplast acquisition without the gene transfer in kleptoplastic sea slugs, Plakobranchus ocellatus.</title>
        <authorList>
            <person name="Maeda T."/>
            <person name="Takahashi S."/>
            <person name="Yoshida T."/>
            <person name="Shimamura S."/>
            <person name="Takaki Y."/>
            <person name="Nagai Y."/>
            <person name="Toyoda A."/>
            <person name="Suzuki Y."/>
            <person name="Arimoto A."/>
            <person name="Ishii H."/>
            <person name="Satoh N."/>
            <person name="Nishiyama T."/>
            <person name="Hasebe M."/>
            <person name="Maruyama T."/>
            <person name="Minagawa J."/>
            <person name="Obokata J."/>
            <person name="Shigenobu S."/>
        </authorList>
    </citation>
    <scope>NUCLEOTIDE SEQUENCE [LARGE SCALE GENOMIC DNA]</scope>
</reference>
<feature type="transmembrane region" description="Helical" evidence="1">
    <location>
        <begin position="20"/>
        <end position="43"/>
    </location>
</feature>
<accession>A0AAV4EQ16</accession>
<evidence type="ECO:0000313" key="3">
    <source>
        <dbReference type="Proteomes" id="UP000762676"/>
    </source>
</evidence>
<dbReference type="PANTHER" id="PTHR12242:SF49">
    <property type="entry name" value="HEADBUTT, ISOFORM E"/>
    <property type="match status" value="1"/>
</dbReference>
<evidence type="ECO:0000256" key="1">
    <source>
        <dbReference type="SAM" id="Phobius"/>
    </source>
</evidence>
<keyword evidence="1" id="KW-0472">Membrane</keyword>
<comment type="caution">
    <text evidence="2">The sequence shown here is derived from an EMBL/GenBank/DDBJ whole genome shotgun (WGS) entry which is preliminary data.</text>
</comment>
<dbReference type="Pfam" id="PF21534">
    <property type="entry name" value="Rost"/>
    <property type="match status" value="1"/>
</dbReference>
<keyword evidence="1" id="KW-0812">Transmembrane</keyword>
<dbReference type="Proteomes" id="UP000762676">
    <property type="component" value="Unassembled WGS sequence"/>
</dbReference>
<feature type="transmembrane region" description="Helical" evidence="1">
    <location>
        <begin position="216"/>
        <end position="242"/>
    </location>
</feature>
<sequence length="335" mass="36227">MPALFVPIVESSTDGGVKWFIYFSHITFLVTVVSCTCDLVGAVRAGPITSKPSSQVNKSVKMEDFAITYALNPIDGENKVTRSDSIRHSDKEEILFRGEFTVIEGLKEAPTARLSQITWFLYSVINTSSILSSAWFWAVTYDSHTYAVEMVAHVTNSVFVIGNLLVSALPVRLLHFVYPAVYTGLYIAFTGIYRAAGGSDEDGRDVIYRPLDWDDSFPTALTVAVGLLVVVPLLHCVTFAAYTFRVYLHARVNSASYAPSAEFEAKVSAIRFRPEDKAGASARLENDLSSSLDTVGAATSSSGGNASGTSMSCDLKYGHGHGNGADVGNNFNNPT</sequence>
<dbReference type="PANTHER" id="PTHR12242">
    <property type="entry name" value="OS02G0130600 PROTEIN-RELATED"/>
    <property type="match status" value="1"/>
</dbReference>
<feature type="transmembrane region" description="Helical" evidence="1">
    <location>
        <begin position="176"/>
        <end position="196"/>
    </location>
</feature>
<proteinExistence type="predicted"/>
<protein>
    <submittedName>
        <fullName evidence="2">Rolling stone</fullName>
    </submittedName>
</protein>
<keyword evidence="3" id="KW-1185">Reference proteome</keyword>
<evidence type="ECO:0000313" key="2">
    <source>
        <dbReference type="EMBL" id="GFR63117.1"/>
    </source>
</evidence>
<feature type="transmembrane region" description="Helical" evidence="1">
    <location>
        <begin position="150"/>
        <end position="169"/>
    </location>
</feature>